<dbReference type="RefSeq" id="XP_014178947.1">
    <property type="nucleotide sequence ID" value="XM_014323472.1"/>
</dbReference>
<dbReference type="GeneID" id="25987235"/>
<evidence type="ECO:0008006" key="4">
    <source>
        <dbReference type="Google" id="ProtNLM"/>
    </source>
</evidence>
<name>J6EXB1_TRIAS</name>
<comment type="caution">
    <text evidence="2">The sequence shown here is derived from an EMBL/GenBank/DDBJ whole genome shotgun (WGS) entry which is preliminary data.</text>
</comment>
<dbReference type="Gene3D" id="3.40.830.10">
    <property type="entry name" value="LigB-like"/>
    <property type="match status" value="1"/>
</dbReference>
<dbReference type="VEuPathDB" id="FungiDB:A1Q1_03722"/>
<evidence type="ECO:0000313" key="2">
    <source>
        <dbReference type="EMBL" id="EJT47467.1"/>
    </source>
</evidence>
<evidence type="ECO:0000256" key="1">
    <source>
        <dbReference type="ARBA" id="ARBA00023002"/>
    </source>
</evidence>
<dbReference type="PANTHER" id="PTHR30096">
    <property type="entry name" value="4,5-DOPA DIOXYGENASE EXTRADIOL-LIKE PROTEIN"/>
    <property type="match status" value="1"/>
</dbReference>
<keyword evidence="1" id="KW-0560">Oxidoreductase</keyword>
<gene>
    <name evidence="2" type="ORF">A1Q1_03722</name>
</gene>
<dbReference type="HOGENOM" id="CLU_963742_0_0_1"/>
<dbReference type="EMBL" id="ALBS01000240">
    <property type="protein sequence ID" value="EJT47467.1"/>
    <property type="molecule type" value="Genomic_DNA"/>
</dbReference>
<dbReference type="AlphaFoldDB" id="J6EXB1"/>
<evidence type="ECO:0000313" key="3">
    <source>
        <dbReference type="Proteomes" id="UP000002748"/>
    </source>
</evidence>
<sequence>MSSSRAPVLYIPHSVRPAYLGPADFRQCPVEMFEQTSRMRPALLKLGDALVAKKPKGFVVISSYWANDDHGVAVNEDSTNPLVYKYDLRDRALTRSKLDGEFFNVRFTSHGDAAMLDAVKRALKDGNVPFESKKRGLDNGVMFGEKTDIPIVQVSLYGEDDIKLATELGKALSAVRDQGYTLVCIGQPLTRPDTQSISDSESMDYMRAVRDAVTADDPLKATLALQDNPVFPKIPFKRDYQPLVVATAAVLPGDKSEIIAGGSDSVSRDYLGYDTGYEGPMGWVLSIHK</sequence>
<dbReference type="OrthoDB" id="7396853at2759"/>
<dbReference type="Proteomes" id="UP000002748">
    <property type="component" value="Unassembled WGS sequence"/>
</dbReference>
<organism evidence="2 3">
    <name type="scientific">Trichosporon asahii var. asahii (strain ATCC 90039 / CBS 2479 / JCM 2466 / KCTC 7840 / NBRC 103889/ NCYC 2677 / UAMH 7654)</name>
    <name type="common">Yeast</name>
    <dbReference type="NCBI Taxonomy" id="1186058"/>
    <lineage>
        <taxon>Eukaryota</taxon>
        <taxon>Fungi</taxon>
        <taxon>Dikarya</taxon>
        <taxon>Basidiomycota</taxon>
        <taxon>Agaricomycotina</taxon>
        <taxon>Tremellomycetes</taxon>
        <taxon>Trichosporonales</taxon>
        <taxon>Trichosporonaceae</taxon>
        <taxon>Trichosporon</taxon>
    </lineage>
</organism>
<dbReference type="GO" id="GO:0016491">
    <property type="term" value="F:oxidoreductase activity"/>
    <property type="evidence" value="ECO:0007669"/>
    <property type="project" value="UniProtKB-KW"/>
</dbReference>
<accession>J6EXB1</accession>
<dbReference type="SUPFAM" id="SSF53213">
    <property type="entry name" value="LigB-like"/>
    <property type="match status" value="1"/>
</dbReference>
<dbReference type="PANTHER" id="PTHR30096:SF0">
    <property type="entry name" value="4,5-DOPA DIOXYGENASE EXTRADIOL-LIKE PROTEIN"/>
    <property type="match status" value="1"/>
</dbReference>
<protein>
    <recommendedName>
        <fullName evidence="4">Extradiol ring-cleavage dioxygenase class III enzyme subunit B domain-containing protein</fullName>
    </recommendedName>
</protein>
<proteinExistence type="predicted"/>
<dbReference type="KEGG" id="tasa:A1Q1_03722"/>
<reference evidence="2 3" key="1">
    <citation type="journal article" date="2012" name="Eukaryot. Cell">
        <title>Draft genome sequence of CBS 2479, the standard type strain of Trichosporon asahii.</title>
        <authorList>
            <person name="Yang R.Y."/>
            <person name="Li H.T."/>
            <person name="Zhu H."/>
            <person name="Zhou G.P."/>
            <person name="Wang M."/>
            <person name="Wang L."/>
        </authorList>
    </citation>
    <scope>NUCLEOTIDE SEQUENCE [LARGE SCALE GENOMIC DNA]</scope>
    <source>
        <strain evidence="3">ATCC 90039 / CBS 2479 / JCM 2466 / KCTC 7840 / NCYC 2677 / UAMH 7654</strain>
    </source>
</reference>